<dbReference type="EMBL" id="QZEW01000018">
    <property type="protein sequence ID" value="RJL19205.1"/>
    <property type="molecule type" value="Genomic_DNA"/>
</dbReference>
<protein>
    <submittedName>
        <fullName evidence="2">DUF411 domain-containing protein</fullName>
    </submittedName>
</protein>
<dbReference type="InterPro" id="IPR007332">
    <property type="entry name" value="DUF411"/>
</dbReference>
<name>A0A419A9S7_9RHOB</name>
<dbReference type="Pfam" id="PF04214">
    <property type="entry name" value="DUF411"/>
    <property type="match status" value="1"/>
</dbReference>
<keyword evidence="1" id="KW-0732">Signal</keyword>
<dbReference type="AlphaFoldDB" id="A0A419A9S7"/>
<keyword evidence="3" id="KW-1185">Reference proteome</keyword>
<evidence type="ECO:0000256" key="1">
    <source>
        <dbReference type="SAM" id="SignalP"/>
    </source>
</evidence>
<proteinExistence type="predicted"/>
<dbReference type="Proteomes" id="UP000283587">
    <property type="component" value="Unassembled WGS sequence"/>
</dbReference>
<accession>A0A419A9S7</accession>
<organism evidence="2 3">
    <name type="scientific">Paracoccus siganidrum</name>
    <dbReference type="NCBI Taxonomy" id="1276757"/>
    <lineage>
        <taxon>Bacteria</taxon>
        <taxon>Pseudomonadati</taxon>
        <taxon>Pseudomonadota</taxon>
        <taxon>Alphaproteobacteria</taxon>
        <taxon>Rhodobacterales</taxon>
        <taxon>Paracoccaceae</taxon>
        <taxon>Paracoccus</taxon>
    </lineage>
</organism>
<evidence type="ECO:0000313" key="3">
    <source>
        <dbReference type="Proteomes" id="UP000283587"/>
    </source>
</evidence>
<feature type="chain" id="PRO_5019530840" evidence="1">
    <location>
        <begin position="25"/>
        <end position="154"/>
    </location>
</feature>
<reference evidence="3" key="1">
    <citation type="submission" date="2018-09" db="EMBL/GenBank/DDBJ databases">
        <title>Paracoccus onubensis nov. sp. a moderate halophilic bacterium isolated from Gruta de las Maravillas (Aracena, Spain).</title>
        <authorList>
            <person name="Jurado V."/>
            <person name="Gutierrez-Patricio S."/>
            <person name="Gonzalez-Pimentel J.L."/>
            <person name="Miller A.Z."/>
            <person name="Laiz L."/>
            <person name="Saiz-Jimenez C."/>
        </authorList>
    </citation>
    <scope>NUCLEOTIDE SEQUENCE [LARGE SCALE GENOMIC DNA]</scope>
    <source>
        <strain evidence="3">DSM 26381</strain>
    </source>
</reference>
<evidence type="ECO:0000313" key="2">
    <source>
        <dbReference type="EMBL" id="RJL19205.1"/>
    </source>
</evidence>
<sequence>MPRTTRRNLLIAAGCLAMPGRLLAQEAPSIHVVEGSGCDCCAEWTAYLRREGFRVTTEKRAGADLSRHKAELGVPEAYQSCHTGQLAGYFVEGHVPAADLRRLLRERPDAAGLAVPGMPWGSPGMGPESEREAYDVLLVGKDGRSQVFSSYPAA</sequence>
<gene>
    <name evidence="2" type="ORF">D3P05_05540</name>
</gene>
<comment type="caution">
    <text evidence="2">The sequence shown here is derived from an EMBL/GenBank/DDBJ whole genome shotgun (WGS) entry which is preliminary data.</text>
</comment>
<dbReference type="OrthoDB" id="14727at2"/>
<dbReference type="RefSeq" id="WP_119897190.1">
    <property type="nucleotide sequence ID" value="NZ_QZEW01000018.1"/>
</dbReference>
<feature type="signal peptide" evidence="1">
    <location>
        <begin position="1"/>
        <end position="24"/>
    </location>
</feature>